<organism evidence="2 3">
    <name type="scientific">Thiorhodovibrio winogradskyi</name>
    <dbReference type="NCBI Taxonomy" id="77007"/>
    <lineage>
        <taxon>Bacteria</taxon>
        <taxon>Pseudomonadati</taxon>
        <taxon>Pseudomonadota</taxon>
        <taxon>Gammaproteobacteria</taxon>
        <taxon>Chromatiales</taxon>
        <taxon>Chromatiaceae</taxon>
        <taxon>Thiorhodovibrio</taxon>
    </lineage>
</organism>
<evidence type="ECO:0000313" key="2">
    <source>
        <dbReference type="EMBL" id="WPL18682.1"/>
    </source>
</evidence>
<reference evidence="2 3" key="1">
    <citation type="journal article" date="2023" name="Microorganisms">
        <title>Thiorhodovibrio frisius and Trv. litoralis spp. nov., Two Novel Members from a Clade of Fastidious Purple Sulfur Bacteria That Exhibit Unique Red-Shifted Light-Harvesting Capabilities.</title>
        <authorList>
            <person name="Methner A."/>
            <person name="Kuzyk S.B."/>
            <person name="Petersen J."/>
            <person name="Bauer S."/>
            <person name="Brinkmann H."/>
            <person name="Sichau K."/>
            <person name="Wanner G."/>
            <person name="Wolf J."/>
            <person name="Neumann-Schaal M."/>
            <person name="Henke P."/>
            <person name="Tank M."/>
            <person name="Sproer C."/>
            <person name="Bunk B."/>
            <person name="Overmann J."/>
        </authorList>
    </citation>
    <scope>NUCLEOTIDE SEQUENCE [LARGE SCALE GENOMIC DNA]</scope>
    <source>
        <strain evidence="2 3">DSM 6702</strain>
    </source>
</reference>
<dbReference type="EMBL" id="CP121472">
    <property type="protein sequence ID" value="WPL18682.1"/>
    <property type="molecule type" value="Genomic_DNA"/>
</dbReference>
<gene>
    <name evidence="2" type="ORF">Thiowin_03767</name>
</gene>
<evidence type="ECO:0000256" key="1">
    <source>
        <dbReference type="SAM" id="MobiDB-lite"/>
    </source>
</evidence>
<protein>
    <submittedName>
        <fullName evidence="2">Uncharacterized protein</fullName>
    </submittedName>
</protein>
<evidence type="ECO:0000313" key="3">
    <source>
        <dbReference type="Proteomes" id="UP001432180"/>
    </source>
</evidence>
<feature type="region of interest" description="Disordered" evidence="1">
    <location>
        <begin position="117"/>
        <end position="150"/>
    </location>
</feature>
<sequence length="315" mass="34243">MAGMPEGLPQPLLETRMVTLTSGLYLFRYATEAPDSDQIPVTVNTTPAGNGIVDFFPGEGVSRNTLRKLGDTLVVRVLRADATVLLAKYRVPGVTEGREAEVQIDRVDTSGRFVRRPKGQDTWGQFGSEPTQVSSQPPRQFPVQTTPDLAQRQPRECRLEYFGHIQNQGDVQVPGGWLGDPYGQSRLEGFVIEWPNKPENVDLYYACDIKGIGQTPPVSSSQFAGTRQKGAPILSLTMALGGPAANDYQLSGQVAFQGCMPIPLVSGRKLTGPQGTEPLVAINIQVSHRQGAATPPRYPSPWDDPSVTQIFRQGA</sequence>
<dbReference type="Proteomes" id="UP001432180">
    <property type="component" value="Chromosome"/>
</dbReference>
<keyword evidence="3" id="KW-1185">Reference proteome</keyword>
<accession>A0ABZ0SDY7</accession>
<feature type="compositionally biased region" description="Polar residues" evidence="1">
    <location>
        <begin position="122"/>
        <end position="148"/>
    </location>
</feature>
<name>A0ABZ0SDY7_9GAMM</name>
<proteinExistence type="predicted"/>